<evidence type="ECO:0000313" key="3">
    <source>
        <dbReference type="EMBL" id="BDM71277.1"/>
    </source>
</evidence>
<dbReference type="InterPro" id="IPR052522">
    <property type="entry name" value="ABC-2_transport_permease"/>
</dbReference>
<evidence type="ECO:0000259" key="2">
    <source>
        <dbReference type="PROSITE" id="PS51012"/>
    </source>
</evidence>
<evidence type="ECO:0000313" key="4">
    <source>
        <dbReference type="Proteomes" id="UP001059597"/>
    </source>
</evidence>
<feature type="transmembrane region" description="Helical" evidence="1">
    <location>
        <begin position="39"/>
        <end position="58"/>
    </location>
</feature>
<feature type="transmembrane region" description="Helical" evidence="1">
    <location>
        <begin position="198"/>
        <end position="217"/>
    </location>
</feature>
<organism evidence="3 4">
    <name type="scientific">Streptomyces nigrescens</name>
    <dbReference type="NCBI Taxonomy" id="1920"/>
    <lineage>
        <taxon>Bacteria</taxon>
        <taxon>Bacillati</taxon>
        <taxon>Actinomycetota</taxon>
        <taxon>Actinomycetes</taxon>
        <taxon>Kitasatosporales</taxon>
        <taxon>Streptomycetaceae</taxon>
        <taxon>Streptomyces</taxon>
    </lineage>
</organism>
<keyword evidence="1" id="KW-1133">Transmembrane helix</keyword>
<feature type="domain" description="ABC transmembrane type-2" evidence="2">
    <location>
        <begin position="38"/>
        <end position="280"/>
    </location>
</feature>
<evidence type="ECO:0000256" key="1">
    <source>
        <dbReference type="SAM" id="Phobius"/>
    </source>
</evidence>
<feature type="transmembrane region" description="Helical" evidence="1">
    <location>
        <begin position="254"/>
        <end position="274"/>
    </location>
</feature>
<dbReference type="RefSeq" id="WP_261954896.1">
    <property type="nucleotide sequence ID" value="NZ_AP026073.1"/>
</dbReference>
<reference evidence="3" key="1">
    <citation type="submission" date="2022-06" db="EMBL/GenBank/DDBJ databases">
        <title>Complete genome sequence of Streptomyces nigrescens HEK616.</title>
        <authorList>
            <person name="Asamizu S."/>
            <person name="Onaka H."/>
        </authorList>
    </citation>
    <scope>NUCLEOTIDE SEQUENCE</scope>
    <source>
        <strain evidence="3">HEK616</strain>
    </source>
</reference>
<keyword evidence="1" id="KW-0812">Transmembrane</keyword>
<feature type="transmembrane region" description="Helical" evidence="1">
    <location>
        <begin position="78"/>
        <end position="101"/>
    </location>
</feature>
<name>A0ABM7ZY25_STRNI</name>
<feature type="transmembrane region" description="Helical" evidence="1">
    <location>
        <begin position="166"/>
        <end position="186"/>
    </location>
</feature>
<dbReference type="PANTHER" id="PTHR43332">
    <property type="entry name" value="INNER MEMBRANE TRANSPORT PERMEASE YADH-RELATED"/>
    <property type="match status" value="1"/>
</dbReference>
<dbReference type="InterPro" id="IPR047817">
    <property type="entry name" value="ABC2_TM_bact-type"/>
</dbReference>
<dbReference type="PROSITE" id="PS51012">
    <property type="entry name" value="ABC_TM2"/>
    <property type="match status" value="1"/>
</dbReference>
<protein>
    <submittedName>
        <fullName evidence="3">Transport permease protein</fullName>
    </submittedName>
</protein>
<dbReference type="PANTHER" id="PTHR43332:SF2">
    <property type="entry name" value="INNER MEMBRANE TRANSPORT PERMEASE YADH"/>
    <property type="match status" value="1"/>
</dbReference>
<accession>A0ABM7ZY25</accession>
<proteinExistence type="predicted"/>
<keyword evidence="4" id="KW-1185">Reference proteome</keyword>
<keyword evidence="1" id="KW-0472">Membrane</keyword>
<dbReference type="Proteomes" id="UP001059597">
    <property type="component" value="Chromosome"/>
</dbReference>
<feature type="transmembrane region" description="Helical" evidence="1">
    <location>
        <begin position="132"/>
        <end position="154"/>
    </location>
</feature>
<gene>
    <name evidence="3" type="ORF">HEK616_47640</name>
</gene>
<dbReference type="EMBL" id="AP026073">
    <property type="protein sequence ID" value="BDM71277.1"/>
    <property type="molecule type" value="Genomic_DNA"/>
</dbReference>
<sequence length="283" mass="30420">MTTSSLLTDQLAVRPTTARTFLAMMARELRVMRRNFASTFVRVLSQPLFFVFVFAYVLPKLGSADGGMFSGRGNGPTYSTVLVPGLIGSSVVMQAMMAAVMPLMMELSWQRSITERALAPLSIPLLGIQKTLAAGLQGLLGGLLVLPAVVFIHAEGQAPDIEIANWPLFLVVLVAGSLLAAATGLLMGTLISPEKVQMLFTVVLLPMTMLGCVYYSWSAMSSIAWLQILVLVNPMVYLSEGLRAALTPQIAHMPAALTVTVLVVGTLVVGWFGMRSFTRRVVA</sequence>